<dbReference type="GO" id="GO:0005736">
    <property type="term" value="C:RNA polymerase I complex"/>
    <property type="evidence" value="ECO:0007669"/>
    <property type="project" value="TreeGrafter"/>
</dbReference>
<dbReference type="GO" id="GO:0042797">
    <property type="term" value="P:tRNA transcription by RNA polymerase III"/>
    <property type="evidence" value="ECO:0007669"/>
    <property type="project" value="TreeGrafter"/>
</dbReference>
<dbReference type="HAMAP" id="MF_00025">
    <property type="entry name" value="RNApol_Rpo5_RPB5"/>
    <property type="match status" value="1"/>
</dbReference>
<dbReference type="InterPro" id="IPR020608">
    <property type="entry name" value="RNA_pol_subH/Rpb5_CS"/>
</dbReference>
<dbReference type="GO" id="GO:0005665">
    <property type="term" value="C:RNA polymerase II, core complex"/>
    <property type="evidence" value="ECO:0007669"/>
    <property type="project" value="TreeGrafter"/>
</dbReference>
<comment type="similarity">
    <text evidence="2">Belongs to the archaeal Rpo5/eukaryotic RPB5 RNA polymerase subunit family.</text>
</comment>
<reference evidence="4" key="1">
    <citation type="submission" date="2019-08" db="EMBL/GenBank/DDBJ databases">
        <authorList>
            <person name="Kucharzyk K."/>
            <person name="Murdoch R.W."/>
            <person name="Higgins S."/>
            <person name="Loffler F."/>
        </authorList>
    </citation>
    <scope>NUCLEOTIDE SEQUENCE</scope>
</reference>
<dbReference type="PANTHER" id="PTHR10535">
    <property type="entry name" value="DNA-DIRECTED RNA POLYMERASES I, II, AND III SUBUNIT RPABC1"/>
    <property type="match status" value="1"/>
</dbReference>
<dbReference type="GO" id="GO:0005666">
    <property type="term" value="C:RNA polymerase III complex"/>
    <property type="evidence" value="ECO:0007669"/>
    <property type="project" value="TreeGrafter"/>
</dbReference>
<dbReference type="GO" id="GO:0006366">
    <property type="term" value="P:transcription by RNA polymerase II"/>
    <property type="evidence" value="ECO:0007669"/>
    <property type="project" value="TreeGrafter"/>
</dbReference>
<dbReference type="GO" id="GO:0003899">
    <property type="term" value="F:DNA-directed RNA polymerase activity"/>
    <property type="evidence" value="ECO:0007669"/>
    <property type="project" value="InterPro"/>
</dbReference>
<feature type="domain" description="RNA polymerase subunit H/Rpb5 C-terminal" evidence="3">
    <location>
        <begin position="11"/>
        <end position="89"/>
    </location>
</feature>
<dbReference type="InterPro" id="IPR000783">
    <property type="entry name" value="RNA_pol_subH/Rpb5_C"/>
</dbReference>
<evidence type="ECO:0000259" key="3">
    <source>
        <dbReference type="Pfam" id="PF01191"/>
    </source>
</evidence>
<dbReference type="Pfam" id="PF01191">
    <property type="entry name" value="RNA_pol_Rpb5_C"/>
    <property type="match status" value="1"/>
</dbReference>
<dbReference type="PROSITE" id="PS01110">
    <property type="entry name" value="RNA_POL_H_23KD"/>
    <property type="match status" value="1"/>
</dbReference>
<dbReference type="Gene3D" id="3.90.940.20">
    <property type="entry name" value="RPB5-like RNA polymerase subunit"/>
    <property type="match status" value="1"/>
</dbReference>
<dbReference type="PANTHER" id="PTHR10535:SF0">
    <property type="entry name" value="DNA-DIRECTED RNA POLYMERASES I, II, AND III SUBUNIT RPABC1"/>
    <property type="match status" value="1"/>
</dbReference>
<dbReference type="GO" id="GO:0006362">
    <property type="term" value="P:transcription elongation by RNA polymerase I"/>
    <property type="evidence" value="ECO:0007669"/>
    <property type="project" value="TreeGrafter"/>
</dbReference>
<evidence type="ECO:0000256" key="2">
    <source>
        <dbReference type="ARBA" id="ARBA00025765"/>
    </source>
</evidence>
<dbReference type="InterPro" id="IPR014381">
    <property type="entry name" value="Arch_Rpo5/euc_Rpb5"/>
</dbReference>
<sequence>MIYLATENISFNVLKHELVPEHDLLPEEEVQKVLAKFRITRDQLPKIKTSDAAIKVLENVYGHPIQEGSVIKIVRKSETAELFVAYRLVIGG</sequence>
<dbReference type="InterPro" id="IPR035913">
    <property type="entry name" value="RPB5-like_sf"/>
</dbReference>
<accession>A0A645IKU7</accession>
<organism evidence="4">
    <name type="scientific">bioreactor metagenome</name>
    <dbReference type="NCBI Taxonomy" id="1076179"/>
    <lineage>
        <taxon>unclassified sequences</taxon>
        <taxon>metagenomes</taxon>
        <taxon>ecological metagenomes</taxon>
    </lineage>
</organism>
<protein>
    <recommendedName>
        <fullName evidence="3">RNA polymerase subunit H/Rpb5 C-terminal domain-containing protein</fullName>
    </recommendedName>
</protein>
<name>A0A645IKU7_9ZZZZ</name>
<dbReference type="EMBL" id="VSSQ01117490">
    <property type="protein sequence ID" value="MPN51911.1"/>
    <property type="molecule type" value="Genomic_DNA"/>
</dbReference>
<evidence type="ECO:0000256" key="1">
    <source>
        <dbReference type="ARBA" id="ARBA00023163"/>
    </source>
</evidence>
<dbReference type="NCBIfam" id="NF007129">
    <property type="entry name" value="PRK09570.1"/>
    <property type="match status" value="1"/>
</dbReference>
<keyword evidence="1" id="KW-0804">Transcription</keyword>
<gene>
    <name evidence="4" type="ORF">SDC9_199562</name>
</gene>
<dbReference type="AlphaFoldDB" id="A0A645IKU7"/>
<comment type="caution">
    <text evidence="4">The sequence shown here is derived from an EMBL/GenBank/DDBJ whole genome shotgun (WGS) entry which is preliminary data.</text>
</comment>
<proteinExistence type="inferred from homology"/>
<dbReference type="GO" id="GO:0003677">
    <property type="term" value="F:DNA binding"/>
    <property type="evidence" value="ECO:0007669"/>
    <property type="project" value="InterPro"/>
</dbReference>
<evidence type="ECO:0000313" key="4">
    <source>
        <dbReference type="EMBL" id="MPN51911.1"/>
    </source>
</evidence>
<dbReference type="SUPFAM" id="SSF55287">
    <property type="entry name" value="RPB5-like RNA polymerase subunit"/>
    <property type="match status" value="1"/>
</dbReference>